<dbReference type="Proteomes" id="UP001159364">
    <property type="component" value="Linkage Group LG04"/>
</dbReference>
<feature type="region of interest" description="Disordered" evidence="1">
    <location>
        <begin position="1"/>
        <end position="21"/>
    </location>
</feature>
<proteinExistence type="predicted"/>
<name>A0AAV8TNP9_9ROSI</name>
<dbReference type="PANTHER" id="PTHR47212">
    <property type="entry name" value="ADHESIN-LIKE PROTEIN, PUTATIVE (DUF3741)-RELATED"/>
    <property type="match status" value="1"/>
</dbReference>
<evidence type="ECO:0008006" key="6">
    <source>
        <dbReference type="Google" id="ProtNLM"/>
    </source>
</evidence>
<feature type="region of interest" description="Disordered" evidence="1">
    <location>
        <begin position="420"/>
        <end position="439"/>
    </location>
</feature>
<dbReference type="EMBL" id="JAIWQS010000004">
    <property type="protein sequence ID" value="KAJ8768565.1"/>
    <property type="molecule type" value="Genomic_DNA"/>
</dbReference>
<sequence>MEKRSARSPMPKSPIPNPKSPVAYEKYKSRCAYGLINFFHFRRSNSKKLISNAIHLGRHVADDGYARNSKSEDGVDCITVAIDSGNRKAKILLQESSEHYRKHRNTADNVEQVSSDTQILYDKPRNQRKANKTRHRPRRLPIYGCNDVSTMGHGGLVHQNMAGTSSKKDYGVPAEAPCNQVHPTNGKYCKRDENINEINVQVQMNEEAEAFINKKLIDGEYLSADKASCQSKHFLDSLEVLNANRELFVKLLQDPNSLLVKHIKDMRDSQARKQQTESSAKAKLRESQTGSAEKPEHPVCTKKVQSVDTYLSGGIDDSQLLDQIVLLKPGPSNFSNHTDGIGHESPGPHLSLRNVQQSVGPAFFSFERMKRKLMRAIGVSRTEQHLMTNKVSLQGCTFDFVGTDSCKERIGIQAIERNSAGEENSAFGGKASSSEELKREEKMNEVKDFGTSVSKKSASGVENRHGKLNSAIVKHNKHNKHDLIFEDRVQLSESLNNRNTNLLRKRRPKTWDGISYLPDHDFLSFLSVSPKNKRELGFITPQMRFSPLTNYQNESEKKWKDQNDGNNIFSPLMQNSEFPLLVKRNRHLDHCQTFEEMQNTEEKFQPDIKMQESIPFSNNNFIHRGSMKTLITQQNEHSEVTPSEMPFEQDTSCTCSAYESSDGDNTYQENGLNFFGLDSHVENQKSANVTGDYSSSPSNIQKVEDLGSFKHCIEQPSPVSVLEQSFLEDVPSPLNIERQTVQSSVLQTGIEEDCSATDGSVVNYISTLLDASGFDWDELPLKCHSSNQLLEQSLVQEVGLVPYEICNDHNLLFDYVNEVLLEVCRCHLSYSPWASSVKQRVRPFKWAENMIHEVVKNIDWNLLVQPSLQTLQKAIEMDLKKSGRWMDIRADTEDVTSDIAEKILEDLIAKVSIE</sequence>
<feature type="domain" description="DUF3741" evidence="2">
    <location>
        <begin position="213"/>
        <end position="257"/>
    </location>
</feature>
<feature type="domain" description="DUF4378" evidence="3">
    <location>
        <begin position="763"/>
        <end position="908"/>
    </location>
</feature>
<evidence type="ECO:0000256" key="1">
    <source>
        <dbReference type="SAM" id="MobiDB-lite"/>
    </source>
</evidence>
<evidence type="ECO:0000313" key="4">
    <source>
        <dbReference type="EMBL" id="KAJ8768565.1"/>
    </source>
</evidence>
<dbReference type="PANTHER" id="PTHR47212:SF2">
    <property type="entry name" value="DUF3741 DOMAIN-CONTAINING PROTEIN"/>
    <property type="match status" value="1"/>
</dbReference>
<feature type="region of interest" description="Disordered" evidence="1">
    <location>
        <begin position="269"/>
        <end position="299"/>
    </location>
</feature>
<reference evidence="4 5" key="1">
    <citation type="submission" date="2021-09" db="EMBL/GenBank/DDBJ databases">
        <title>Genomic insights and catalytic innovation underlie evolution of tropane alkaloids biosynthesis.</title>
        <authorList>
            <person name="Wang Y.-J."/>
            <person name="Tian T."/>
            <person name="Huang J.-P."/>
            <person name="Huang S.-X."/>
        </authorList>
    </citation>
    <scope>NUCLEOTIDE SEQUENCE [LARGE SCALE GENOMIC DNA]</scope>
    <source>
        <strain evidence="4">KIB-2018</strain>
        <tissue evidence="4">Leaf</tissue>
    </source>
</reference>
<gene>
    <name evidence="4" type="ORF">K2173_022675</name>
</gene>
<dbReference type="InterPro" id="IPR025486">
    <property type="entry name" value="DUF4378"/>
</dbReference>
<protein>
    <recommendedName>
        <fullName evidence="6">DUF4378 domain-containing protein</fullName>
    </recommendedName>
</protein>
<dbReference type="Pfam" id="PF14309">
    <property type="entry name" value="DUF4378"/>
    <property type="match status" value="1"/>
</dbReference>
<accession>A0AAV8TNP9</accession>
<dbReference type="InterPro" id="IPR022212">
    <property type="entry name" value="DUF3741"/>
</dbReference>
<keyword evidence="5" id="KW-1185">Reference proteome</keyword>
<evidence type="ECO:0000259" key="2">
    <source>
        <dbReference type="Pfam" id="PF12552"/>
    </source>
</evidence>
<comment type="caution">
    <text evidence="4">The sequence shown here is derived from an EMBL/GenBank/DDBJ whole genome shotgun (WGS) entry which is preliminary data.</text>
</comment>
<evidence type="ECO:0000259" key="3">
    <source>
        <dbReference type="Pfam" id="PF14309"/>
    </source>
</evidence>
<dbReference type="AlphaFoldDB" id="A0AAV8TNP9"/>
<organism evidence="4 5">
    <name type="scientific">Erythroxylum novogranatense</name>
    <dbReference type="NCBI Taxonomy" id="1862640"/>
    <lineage>
        <taxon>Eukaryota</taxon>
        <taxon>Viridiplantae</taxon>
        <taxon>Streptophyta</taxon>
        <taxon>Embryophyta</taxon>
        <taxon>Tracheophyta</taxon>
        <taxon>Spermatophyta</taxon>
        <taxon>Magnoliopsida</taxon>
        <taxon>eudicotyledons</taxon>
        <taxon>Gunneridae</taxon>
        <taxon>Pentapetalae</taxon>
        <taxon>rosids</taxon>
        <taxon>fabids</taxon>
        <taxon>Malpighiales</taxon>
        <taxon>Erythroxylaceae</taxon>
        <taxon>Erythroxylum</taxon>
    </lineage>
</organism>
<evidence type="ECO:0000313" key="5">
    <source>
        <dbReference type="Proteomes" id="UP001159364"/>
    </source>
</evidence>
<dbReference type="Pfam" id="PF12552">
    <property type="entry name" value="DUF3741"/>
    <property type="match status" value="1"/>
</dbReference>